<sequence>MKQHEMYIYQCTECNVIFGVDTTYQDHNHIVCPVCISDESLKDVGCAVAVVTREPAESKCRVCGCTESHACEGGCYWVEPDLCNRCAVAERDGERSV</sequence>
<keyword evidence="2" id="KW-1185">Reference proteome</keyword>
<reference evidence="2" key="1">
    <citation type="submission" date="2016-10" db="EMBL/GenBank/DDBJ databases">
        <authorList>
            <person name="Varghese N."/>
        </authorList>
    </citation>
    <scope>NUCLEOTIDE SEQUENCE [LARGE SCALE GENOMIC DNA]</scope>
    <source>
        <strain evidence="2">DSM 17980</strain>
    </source>
</reference>
<name>A0A1I7LED8_9BACL</name>
<protein>
    <submittedName>
        <fullName evidence="1">Uncharacterized protein</fullName>
    </submittedName>
</protein>
<dbReference type="Proteomes" id="UP000183508">
    <property type="component" value="Unassembled WGS sequence"/>
</dbReference>
<gene>
    <name evidence="1" type="ORF">SAMN05421543_1418</name>
</gene>
<dbReference type="STRING" id="392015.SAMN05421543_1418"/>
<accession>A0A1I7LED8</accession>
<evidence type="ECO:0000313" key="1">
    <source>
        <dbReference type="EMBL" id="SFV08045.1"/>
    </source>
</evidence>
<evidence type="ECO:0000313" key="2">
    <source>
        <dbReference type="Proteomes" id="UP000183508"/>
    </source>
</evidence>
<dbReference type="AlphaFoldDB" id="A0A1I7LED8"/>
<proteinExistence type="predicted"/>
<dbReference type="EMBL" id="FPBV01000041">
    <property type="protein sequence ID" value="SFV08045.1"/>
    <property type="molecule type" value="Genomic_DNA"/>
</dbReference>
<organism evidence="1 2">
    <name type="scientific">Alicyclobacillus macrosporangiidus</name>
    <dbReference type="NCBI Taxonomy" id="392015"/>
    <lineage>
        <taxon>Bacteria</taxon>
        <taxon>Bacillati</taxon>
        <taxon>Bacillota</taxon>
        <taxon>Bacilli</taxon>
        <taxon>Bacillales</taxon>
        <taxon>Alicyclobacillaceae</taxon>
        <taxon>Alicyclobacillus</taxon>
    </lineage>
</organism>